<dbReference type="AlphaFoldDB" id="A0A8T0SML4"/>
<reference evidence="3" key="1">
    <citation type="submission" date="2020-05" db="EMBL/GenBank/DDBJ databases">
        <title>WGS assembly of Panicum virgatum.</title>
        <authorList>
            <person name="Lovell J.T."/>
            <person name="Jenkins J."/>
            <person name="Shu S."/>
            <person name="Juenger T.E."/>
            <person name="Schmutz J."/>
        </authorList>
    </citation>
    <scope>NUCLEOTIDE SEQUENCE</scope>
    <source>
        <strain evidence="3">AP13</strain>
    </source>
</reference>
<evidence type="ECO:0000256" key="2">
    <source>
        <dbReference type="ARBA" id="ARBA00023098"/>
    </source>
</evidence>
<protein>
    <recommendedName>
        <fullName evidence="5">GDSL esterase/lipase</fullName>
    </recommendedName>
</protein>
<accession>A0A8T0SML4</accession>
<dbReference type="GO" id="GO:0016787">
    <property type="term" value="F:hydrolase activity"/>
    <property type="evidence" value="ECO:0007669"/>
    <property type="project" value="UniProtKB-KW"/>
</dbReference>
<evidence type="ECO:0000313" key="4">
    <source>
        <dbReference type="Proteomes" id="UP000823388"/>
    </source>
</evidence>
<sequence length="104" mass="11251">MAGMHNALLGQKLGDLDGVLLLDLYTAFNSVAQSKSGSTPCCDTTDPNGHCGQEDGSGRAQYSVCDDPDSYFSWDYMHPTQAGWEAVMDQLRGPIQDFLASSRD</sequence>
<keyword evidence="1" id="KW-0378">Hydrolase</keyword>
<evidence type="ECO:0000256" key="1">
    <source>
        <dbReference type="ARBA" id="ARBA00022801"/>
    </source>
</evidence>
<dbReference type="EMBL" id="CM029045">
    <property type="protein sequence ID" value="KAG2598253.1"/>
    <property type="molecule type" value="Genomic_DNA"/>
</dbReference>
<dbReference type="PANTHER" id="PTHR46020:SF15">
    <property type="entry name" value="SGNH HYDROLASE-TYPE ESTERASE DOMAIN-CONTAINING PROTEIN"/>
    <property type="match status" value="1"/>
</dbReference>
<keyword evidence="4" id="KW-1185">Reference proteome</keyword>
<dbReference type="Proteomes" id="UP000823388">
    <property type="component" value="Chromosome 5K"/>
</dbReference>
<dbReference type="Gene3D" id="3.40.50.1110">
    <property type="entry name" value="SGNH hydrolase"/>
    <property type="match status" value="1"/>
</dbReference>
<dbReference type="PANTHER" id="PTHR46020">
    <property type="entry name" value="OSJNBB0059K02.9 PROTEIN"/>
    <property type="match status" value="1"/>
</dbReference>
<dbReference type="SUPFAM" id="SSF52266">
    <property type="entry name" value="SGNH hydrolase"/>
    <property type="match status" value="1"/>
</dbReference>
<comment type="caution">
    <text evidence="3">The sequence shown here is derived from an EMBL/GenBank/DDBJ whole genome shotgun (WGS) entry which is preliminary data.</text>
</comment>
<evidence type="ECO:0000313" key="3">
    <source>
        <dbReference type="EMBL" id="KAG2598253.1"/>
    </source>
</evidence>
<gene>
    <name evidence="3" type="ORF">PVAP13_5KG367021</name>
</gene>
<dbReference type="GO" id="GO:0006629">
    <property type="term" value="P:lipid metabolic process"/>
    <property type="evidence" value="ECO:0007669"/>
    <property type="project" value="UniProtKB-KW"/>
</dbReference>
<proteinExistence type="predicted"/>
<organism evidence="3 4">
    <name type="scientific">Panicum virgatum</name>
    <name type="common">Blackwell switchgrass</name>
    <dbReference type="NCBI Taxonomy" id="38727"/>
    <lineage>
        <taxon>Eukaryota</taxon>
        <taxon>Viridiplantae</taxon>
        <taxon>Streptophyta</taxon>
        <taxon>Embryophyta</taxon>
        <taxon>Tracheophyta</taxon>
        <taxon>Spermatophyta</taxon>
        <taxon>Magnoliopsida</taxon>
        <taxon>Liliopsida</taxon>
        <taxon>Poales</taxon>
        <taxon>Poaceae</taxon>
        <taxon>PACMAD clade</taxon>
        <taxon>Panicoideae</taxon>
        <taxon>Panicodae</taxon>
        <taxon>Paniceae</taxon>
        <taxon>Panicinae</taxon>
        <taxon>Panicum</taxon>
        <taxon>Panicum sect. Hiantes</taxon>
    </lineage>
</organism>
<name>A0A8T0SML4_PANVG</name>
<evidence type="ECO:0008006" key="5">
    <source>
        <dbReference type="Google" id="ProtNLM"/>
    </source>
</evidence>
<keyword evidence="2" id="KW-0443">Lipid metabolism</keyword>
<dbReference type="InterPro" id="IPR036514">
    <property type="entry name" value="SGNH_hydro_sf"/>
</dbReference>